<dbReference type="GO" id="GO:0004190">
    <property type="term" value="F:aspartic-type endopeptidase activity"/>
    <property type="evidence" value="ECO:0007669"/>
    <property type="project" value="InterPro"/>
</dbReference>
<dbReference type="InterPro" id="IPR050882">
    <property type="entry name" value="Prepilin_peptidase/N-MTase"/>
</dbReference>
<dbReference type="InterPro" id="IPR000045">
    <property type="entry name" value="Prepilin_IV_endopep_pep"/>
</dbReference>
<accession>A0A4P7UCJ8</accession>
<dbReference type="OrthoDB" id="2087435at2"/>
<keyword evidence="3" id="KW-0472">Membrane</keyword>
<dbReference type="SUPFAM" id="SSF103473">
    <property type="entry name" value="MFS general substrate transporter"/>
    <property type="match status" value="1"/>
</dbReference>
<dbReference type="Gene3D" id="1.20.120.1220">
    <property type="match status" value="1"/>
</dbReference>
<evidence type="ECO:0000313" key="6">
    <source>
        <dbReference type="Proteomes" id="UP000297025"/>
    </source>
</evidence>
<dbReference type="Proteomes" id="UP000297025">
    <property type="component" value="Chromosome"/>
</dbReference>
<feature type="transmembrane region" description="Helical" evidence="3">
    <location>
        <begin position="153"/>
        <end position="173"/>
    </location>
</feature>
<feature type="transmembrane region" description="Helical" evidence="3">
    <location>
        <begin position="229"/>
        <end position="247"/>
    </location>
</feature>
<dbReference type="RefSeq" id="WP_135832277.1">
    <property type="nucleotide sequence ID" value="NZ_CP038462.1"/>
</dbReference>
<gene>
    <name evidence="5" type="ORF">E2C04_08490</name>
</gene>
<keyword evidence="3" id="KW-1133">Transmembrane helix</keyword>
<dbReference type="EMBL" id="CP038462">
    <property type="protein sequence ID" value="QCC77231.1"/>
    <property type="molecule type" value="Genomic_DNA"/>
</dbReference>
<evidence type="ECO:0000256" key="2">
    <source>
        <dbReference type="SAM" id="MobiDB-lite"/>
    </source>
</evidence>
<reference evidence="5 6" key="1">
    <citation type="journal article" date="2008" name="Int. J. Syst. Evol. Microbiol.">
        <title>Nocardioides daphniae sp. nov., isolated from Daphnia cucullata (Crustacea: Cladocera).</title>
        <authorList>
            <person name="Toth E.M."/>
            <person name="Keki Z."/>
            <person name="Homonnay Z.G."/>
            <person name="Borsodi A.K."/>
            <person name="Marialigeti K."/>
            <person name="Schumann P."/>
        </authorList>
    </citation>
    <scope>NUCLEOTIDE SEQUENCE [LARGE SCALE GENOMIC DNA]</scope>
    <source>
        <strain evidence="5 6">JCM 16608</strain>
    </source>
</reference>
<dbReference type="AlphaFoldDB" id="A0A4P7UCJ8"/>
<name>A0A4P7UCJ8_9ACTN</name>
<feature type="domain" description="Prepilin type IV endopeptidase peptidase" evidence="4">
    <location>
        <begin position="108"/>
        <end position="216"/>
    </location>
</feature>
<sequence length="279" mass="29288">MTSVVAGLLCGALALLVPALVRRVPEPAPAVEPALEELPETVPESAAGSSSDEAPAPGPEPVEKELYADIARRRGVAVGSVAASAAAGAVLGWSLGWSWSLLFLVPLVPVLVALAVVDWRTQLLPTWVIARTYAVLVPLVLVVGLLTGEWDDVLRAFWGWLITGGLYFLLWFIHSAGLGYGDVRLSGIIGIVLGHLGWGTLFAGVYSAFILGGVVGGVLALLKVVDRRGVPFGPFMVAGALLGVVLVPGPPRISVEAEAARRLKRAWKNAAHAALAHRW</sequence>
<organism evidence="5 6">
    <name type="scientific">Nocardioides daphniae</name>
    <dbReference type="NCBI Taxonomy" id="402297"/>
    <lineage>
        <taxon>Bacteria</taxon>
        <taxon>Bacillati</taxon>
        <taxon>Actinomycetota</taxon>
        <taxon>Actinomycetes</taxon>
        <taxon>Propionibacteriales</taxon>
        <taxon>Nocardioidaceae</taxon>
        <taxon>Nocardioides</taxon>
    </lineage>
</organism>
<evidence type="ECO:0000256" key="3">
    <source>
        <dbReference type="SAM" id="Phobius"/>
    </source>
</evidence>
<evidence type="ECO:0000256" key="1">
    <source>
        <dbReference type="ARBA" id="ARBA00005801"/>
    </source>
</evidence>
<dbReference type="PANTHER" id="PTHR30487">
    <property type="entry name" value="TYPE 4 PREPILIN-LIKE PROTEINS LEADER PEPTIDE-PROCESSING ENZYME"/>
    <property type="match status" value="1"/>
</dbReference>
<comment type="similarity">
    <text evidence="1">Belongs to the peptidase A24 family.</text>
</comment>
<evidence type="ECO:0000313" key="5">
    <source>
        <dbReference type="EMBL" id="QCC77231.1"/>
    </source>
</evidence>
<dbReference type="GO" id="GO:0006465">
    <property type="term" value="P:signal peptide processing"/>
    <property type="evidence" value="ECO:0007669"/>
    <property type="project" value="TreeGrafter"/>
</dbReference>
<dbReference type="InterPro" id="IPR036259">
    <property type="entry name" value="MFS_trans_sf"/>
</dbReference>
<proteinExistence type="inferred from homology"/>
<dbReference type="Pfam" id="PF01478">
    <property type="entry name" value="Peptidase_A24"/>
    <property type="match status" value="1"/>
</dbReference>
<protein>
    <submittedName>
        <fullName evidence="5">Prepilin peptidase</fullName>
    </submittedName>
</protein>
<feature type="region of interest" description="Disordered" evidence="2">
    <location>
        <begin position="32"/>
        <end position="60"/>
    </location>
</feature>
<dbReference type="PANTHER" id="PTHR30487:SF0">
    <property type="entry name" value="PREPILIN LEADER PEPTIDASE_N-METHYLTRANSFERASE-RELATED"/>
    <property type="match status" value="1"/>
</dbReference>
<feature type="transmembrane region" description="Helical" evidence="3">
    <location>
        <begin position="97"/>
        <end position="116"/>
    </location>
</feature>
<dbReference type="KEGG" id="ndp:E2C04_08490"/>
<feature type="transmembrane region" description="Helical" evidence="3">
    <location>
        <begin position="185"/>
        <end position="209"/>
    </location>
</feature>
<feature type="transmembrane region" description="Helical" evidence="3">
    <location>
        <begin position="128"/>
        <end position="147"/>
    </location>
</feature>
<evidence type="ECO:0000259" key="4">
    <source>
        <dbReference type="Pfam" id="PF01478"/>
    </source>
</evidence>
<dbReference type="GO" id="GO:0005886">
    <property type="term" value="C:plasma membrane"/>
    <property type="evidence" value="ECO:0007669"/>
    <property type="project" value="TreeGrafter"/>
</dbReference>
<keyword evidence="3" id="KW-0812">Transmembrane</keyword>